<dbReference type="SUPFAM" id="SSF46785">
    <property type="entry name" value="Winged helix' DNA-binding domain"/>
    <property type="match status" value="1"/>
</dbReference>
<evidence type="ECO:0000256" key="1">
    <source>
        <dbReference type="ARBA" id="ARBA00009437"/>
    </source>
</evidence>
<dbReference type="Proteomes" id="UP001304534">
    <property type="component" value="Chromosome"/>
</dbReference>
<dbReference type="InterPro" id="IPR058163">
    <property type="entry name" value="LysR-type_TF_proteobact-type"/>
</dbReference>
<comment type="similarity">
    <text evidence="1">Belongs to the LysR transcriptional regulatory family.</text>
</comment>
<dbReference type="InterPro" id="IPR000847">
    <property type="entry name" value="LysR_HTH_N"/>
</dbReference>
<keyword evidence="3" id="KW-0238">DNA-binding</keyword>
<evidence type="ECO:0000313" key="9">
    <source>
        <dbReference type="Proteomes" id="UP001304534"/>
    </source>
</evidence>
<dbReference type="AlphaFoldDB" id="A0A2S7BYH5"/>
<evidence type="ECO:0000313" key="7">
    <source>
        <dbReference type="EMBL" id="WOB24486.1"/>
    </source>
</evidence>
<keyword evidence="9" id="KW-1185">Reference proteome</keyword>
<accession>A0A2S7BYH5</accession>
<dbReference type="Pfam" id="PF03466">
    <property type="entry name" value="LysR_substrate"/>
    <property type="match status" value="1"/>
</dbReference>
<keyword evidence="2" id="KW-0805">Transcription regulation</keyword>
<keyword evidence="4" id="KW-0804">Transcription</keyword>
<dbReference type="InterPro" id="IPR036390">
    <property type="entry name" value="WH_DNA-bd_sf"/>
</dbReference>
<organism evidence="6 8">
    <name type="scientific">Xanthomonas dyei</name>
    <dbReference type="NCBI Taxonomy" id="743699"/>
    <lineage>
        <taxon>Bacteria</taxon>
        <taxon>Pseudomonadati</taxon>
        <taxon>Pseudomonadota</taxon>
        <taxon>Gammaproteobacteria</taxon>
        <taxon>Lysobacterales</taxon>
        <taxon>Lysobacteraceae</taxon>
        <taxon>Xanthomonas</taxon>
    </lineage>
</organism>
<proteinExistence type="inferred from homology"/>
<gene>
    <name evidence="7" type="ORF">NYR99_11645</name>
    <name evidence="6" type="ORF">XdyCFBP7245_18230</name>
</gene>
<dbReference type="Pfam" id="PF00126">
    <property type="entry name" value="HTH_1"/>
    <property type="match status" value="1"/>
</dbReference>
<evidence type="ECO:0000313" key="8">
    <source>
        <dbReference type="Proteomes" id="UP000238908"/>
    </source>
</evidence>
<dbReference type="FunFam" id="1.10.10.10:FF:000001">
    <property type="entry name" value="LysR family transcriptional regulator"/>
    <property type="match status" value="1"/>
</dbReference>
<dbReference type="GO" id="GO:0003700">
    <property type="term" value="F:DNA-binding transcription factor activity"/>
    <property type="evidence" value="ECO:0007669"/>
    <property type="project" value="InterPro"/>
</dbReference>
<dbReference type="Gene3D" id="3.40.190.290">
    <property type="match status" value="1"/>
</dbReference>
<reference evidence="6 8" key="1">
    <citation type="submission" date="2016-08" db="EMBL/GenBank/DDBJ databases">
        <authorList>
            <person name="Seilhamer J.J."/>
        </authorList>
    </citation>
    <scope>NUCLEOTIDE SEQUENCE [LARGE SCALE GENOMIC DNA]</scope>
    <source>
        <strain evidence="6 8">CFBP7245</strain>
    </source>
</reference>
<feature type="domain" description="HTH lysR-type" evidence="5">
    <location>
        <begin position="1"/>
        <end position="62"/>
    </location>
</feature>
<dbReference type="RefSeq" id="WP_104616920.1">
    <property type="nucleotide sequence ID" value="NZ_CP103837.1"/>
</dbReference>
<protein>
    <submittedName>
        <fullName evidence="6 7">Transcriptional regulator</fullName>
    </submittedName>
</protein>
<evidence type="ECO:0000259" key="5">
    <source>
        <dbReference type="PROSITE" id="PS50931"/>
    </source>
</evidence>
<dbReference type="PANTHER" id="PTHR30537">
    <property type="entry name" value="HTH-TYPE TRANSCRIPTIONAL REGULATOR"/>
    <property type="match status" value="1"/>
</dbReference>
<dbReference type="Proteomes" id="UP000238908">
    <property type="component" value="Unassembled WGS sequence"/>
</dbReference>
<evidence type="ECO:0000313" key="6">
    <source>
        <dbReference type="EMBL" id="PPU54397.1"/>
    </source>
</evidence>
<dbReference type="GO" id="GO:0043565">
    <property type="term" value="F:sequence-specific DNA binding"/>
    <property type="evidence" value="ECO:0007669"/>
    <property type="project" value="TreeGrafter"/>
</dbReference>
<dbReference type="EMBL" id="MDEE01000035">
    <property type="protein sequence ID" value="PPU54397.1"/>
    <property type="molecule type" value="Genomic_DNA"/>
</dbReference>
<dbReference type="SUPFAM" id="SSF53850">
    <property type="entry name" value="Periplasmic binding protein-like II"/>
    <property type="match status" value="1"/>
</dbReference>
<dbReference type="InterPro" id="IPR005119">
    <property type="entry name" value="LysR_subst-bd"/>
</dbReference>
<evidence type="ECO:0000256" key="2">
    <source>
        <dbReference type="ARBA" id="ARBA00023015"/>
    </source>
</evidence>
<sequence>MDSSHRVRAILSFVQAVDTGSFAAAARVLGVTSAAVSKNVASLEAALGVRLLNRTTRTLNLTDEGNVFLRQARVALEALDAAVDAVAAQRAEPNGRVRISTSAAFGREQLMPILPGLLARYPGLSIAVDFDDRVVDLVRDGYDLGLRGGHIRDSALVSRPVCHLNTVLVASTDYLARQGLPRTVEDLRQHRLVARRFLSGAVDAWSFQASDGSITTLDPTDSAVLTLSAPETLVEAACDGIGVAQVAVHLAWEHFVSGRLKVVLHRQHHPGSYEMVIQYPHRALIAPRVRVVVDYLLEAFAGNSTLHVPLDILAEYAG</sequence>
<dbReference type="GO" id="GO:0006351">
    <property type="term" value="P:DNA-templated transcription"/>
    <property type="evidence" value="ECO:0007669"/>
    <property type="project" value="TreeGrafter"/>
</dbReference>
<dbReference type="GeneID" id="95584537"/>
<dbReference type="InterPro" id="IPR036388">
    <property type="entry name" value="WH-like_DNA-bd_sf"/>
</dbReference>
<evidence type="ECO:0000256" key="3">
    <source>
        <dbReference type="ARBA" id="ARBA00023125"/>
    </source>
</evidence>
<name>A0A2S7BYH5_9XANT</name>
<dbReference type="CDD" id="cd08422">
    <property type="entry name" value="PBP2_CrgA_like"/>
    <property type="match status" value="1"/>
</dbReference>
<dbReference type="Gene3D" id="1.10.10.10">
    <property type="entry name" value="Winged helix-like DNA-binding domain superfamily/Winged helix DNA-binding domain"/>
    <property type="match status" value="1"/>
</dbReference>
<dbReference type="PROSITE" id="PS50931">
    <property type="entry name" value="HTH_LYSR"/>
    <property type="match status" value="1"/>
</dbReference>
<evidence type="ECO:0000256" key="4">
    <source>
        <dbReference type="ARBA" id="ARBA00023163"/>
    </source>
</evidence>
<dbReference type="PANTHER" id="PTHR30537:SF72">
    <property type="entry name" value="LYSR FAMILY TRANSCRIPTIONAL REGULATOR"/>
    <property type="match status" value="1"/>
</dbReference>
<reference evidence="7 9" key="2">
    <citation type="submission" date="2022-08" db="EMBL/GenBank/DDBJ databases">
        <title>Whole genome sequencing-based tracing of a 2022 introduction and outbreak of Xanthomonas hortorum pv. pelargonii.</title>
        <authorList>
            <person name="Iruegas-Bocardo F."/>
            <person name="Weisberg A.K."/>
            <person name="Riutta E.R."/>
            <person name="Kilday K."/>
            <person name="Bonkowski J.C."/>
            <person name="Creswell T."/>
            <person name="Daughtrey M.L."/>
            <person name="Rane K."/>
            <person name="Grunwald N.J."/>
            <person name="Chang J.H."/>
            <person name="Putnam M.L."/>
        </authorList>
    </citation>
    <scope>NUCLEOTIDE SEQUENCE [LARGE SCALE GENOMIC DNA]</scope>
    <source>
        <strain evidence="7 9">22-325</strain>
    </source>
</reference>
<dbReference type="EMBL" id="CP103840">
    <property type="protein sequence ID" value="WOB24486.1"/>
    <property type="molecule type" value="Genomic_DNA"/>
</dbReference>